<feature type="compositionally biased region" description="Basic and acidic residues" evidence="3">
    <location>
        <begin position="109"/>
        <end position="120"/>
    </location>
</feature>
<feature type="compositionally biased region" description="Basic and acidic residues" evidence="3">
    <location>
        <begin position="140"/>
        <end position="150"/>
    </location>
</feature>
<dbReference type="InterPro" id="IPR039754">
    <property type="entry name" value="Esf1"/>
</dbReference>
<dbReference type="Proteomes" id="UP001163046">
    <property type="component" value="Unassembled WGS sequence"/>
</dbReference>
<feature type="compositionally biased region" description="Low complexity" evidence="3">
    <location>
        <begin position="208"/>
        <end position="220"/>
    </location>
</feature>
<feature type="compositionally biased region" description="Acidic residues" evidence="3">
    <location>
        <begin position="72"/>
        <end position="93"/>
    </location>
</feature>
<keyword evidence="2" id="KW-0539">Nucleus</keyword>
<comment type="caution">
    <text evidence="5">The sequence shown here is derived from an EMBL/GenBank/DDBJ whole genome shotgun (WGS) entry which is preliminary data.</text>
</comment>
<dbReference type="AlphaFoldDB" id="A0A9X0CYP8"/>
<evidence type="ECO:0000256" key="3">
    <source>
        <dbReference type="SAM" id="MobiDB-lite"/>
    </source>
</evidence>
<evidence type="ECO:0000313" key="6">
    <source>
        <dbReference type="Proteomes" id="UP001163046"/>
    </source>
</evidence>
<feature type="region of interest" description="Disordered" evidence="3">
    <location>
        <begin position="65"/>
        <end position="96"/>
    </location>
</feature>
<dbReference type="InterPro" id="IPR012580">
    <property type="entry name" value="NUC153"/>
</dbReference>
<evidence type="ECO:0000259" key="4">
    <source>
        <dbReference type="Pfam" id="PF08159"/>
    </source>
</evidence>
<feature type="domain" description="NUC153" evidence="4">
    <location>
        <begin position="292"/>
        <end position="320"/>
    </location>
</feature>
<evidence type="ECO:0000313" key="5">
    <source>
        <dbReference type="EMBL" id="KAJ7380445.1"/>
    </source>
</evidence>
<protein>
    <submittedName>
        <fullName evidence="5">Pre-rRNA-processing protein esf1</fullName>
    </submittedName>
</protein>
<feature type="compositionally biased region" description="Basic and acidic residues" evidence="3">
    <location>
        <begin position="323"/>
        <end position="333"/>
    </location>
</feature>
<dbReference type="GO" id="GO:0003723">
    <property type="term" value="F:RNA binding"/>
    <property type="evidence" value="ECO:0007669"/>
    <property type="project" value="TreeGrafter"/>
</dbReference>
<feature type="region of interest" description="Disordered" evidence="3">
    <location>
        <begin position="256"/>
        <end position="282"/>
    </location>
</feature>
<name>A0A9X0CYP8_9CNID</name>
<dbReference type="PANTHER" id="PTHR12202:SF0">
    <property type="entry name" value="ESF1 HOMOLOG"/>
    <property type="match status" value="1"/>
</dbReference>
<accession>A0A9X0CYP8</accession>
<feature type="region of interest" description="Disordered" evidence="3">
    <location>
        <begin position="323"/>
        <end position="381"/>
    </location>
</feature>
<feature type="compositionally biased region" description="Acidic residues" evidence="3">
    <location>
        <begin position="183"/>
        <end position="194"/>
    </location>
</feature>
<feature type="compositionally biased region" description="Basic and acidic residues" evidence="3">
    <location>
        <begin position="343"/>
        <end position="353"/>
    </location>
</feature>
<proteinExistence type="predicted"/>
<keyword evidence="6" id="KW-1185">Reference proteome</keyword>
<evidence type="ECO:0000256" key="2">
    <source>
        <dbReference type="ARBA" id="ARBA00023242"/>
    </source>
</evidence>
<feature type="compositionally biased region" description="Basic and acidic residues" evidence="3">
    <location>
        <begin position="228"/>
        <end position="241"/>
    </location>
</feature>
<dbReference type="GO" id="GO:0006364">
    <property type="term" value="P:rRNA processing"/>
    <property type="evidence" value="ECO:0007669"/>
    <property type="project" value="InterPro"/>
</dbReference>
<evidence type="ECO:0000256" key="1">
    <source>
        <dbReference type="ARBA" id="ARBA00004604"/>
    </source>
</evidence>
<dbReference type="OrthoDB" id="431825at2759"/>
<gene>
    <name evidence="5" type="primary">ESF1_1</name>
    <name evidence="5" type="ORF">OS493_008903</name>
</gene>
<dbReference type="EMBL" id="MU826353">
    <property type="protein sequence ID" value="KAJ7380445.1"/>
    <property type="molecule type" value="Genomic_DNA"/>
</dbReference>
<dbReference type="Pfam" id="PF08159">
    <property type="entry name" value="NUC153"/>
    <property type="match status" value="1"/>
</dbReference>
<dbReference type="GO" id="GO:0005730">
    <property type="term" value="C:nucleolus"/>
    <property type="evidence" value="ECO:0007669"/>
    <property type="project" value="UniProtKB-SubCell"/>
</dbReference>
<sequence>MEFDQEPHSIATELPASGMYQAPEFSTTALHQTNVKLTWDETDPGRQRTTMRKFNKDDLLEMDFNAYLASSSDEDEPQEQEDNNNDDHDSFEDEDKKIDKYKKLLKEIEVKERKSDRDQEMEITWEPGLRETTEDLVSSKLKEKERKEMTPWESYLQNKKEKKKEKRKEKETAKNNLSAKESDESDEIPSDVDLSDPFFSQEIEAGISNKNRTNKESNSNTKKKRKRTALETEEDKKSKEELELLLMDEKDDRQHFSLKGIMANEKKSKKKRKRKAKDEEIVDDNFNMDLKDSRFDALFTSHHFAVDPSDPQYRKTKAMETIIGERQKRRENTESENTQTRHVKGDQSQRKDPSLSLLIKSVKTKTGQFHEQKKKNKIKHA</sequence>
<organism evidence="5 6">
    <name type="scientific">Desmophyllum pertusum</name>
    <dbReference type="NCBI Taxonomy" id="174260"/>
    <lineage>
        <taxon>Eukaryota</taxon>
        <taxon>Metazoa</taxon>
        <taxon>Cnidaria</taxon>
        <taxon>Anthozoa</taxon>
        <taxon>Hexacorallia</taxon>
        <taxon>Scleractinia</taxon>
        <taxon>Caryophylliina</taxon>
        <taxon>Caryophylliidae</taxon>
        <taxon>Desmophyllum</taxon>
    </lineage>
</organism>
<feature type="compositionally biased region" description="Basic residues" evidence="3">
    <location>
        <begin position="372"/>
        <end position="381"/>
    </location>
</feature>
<reference evidence="5" key="1">
    <citation type="submission" date="2023-01" db="EMBL/GenBank/DDBJ databases">
        <title>Genome assembly of the deep-sea coral Lophelia pertusa.</title>
        <authorList>
            <person name="Herrera S."/>
            <person name="Cordes E."/>
        </authorList>
    </citation>
    <scope>NUCLEOTIDE SEQUENCE</scope>
    <source>
        <strain evidence="5">USNM1676648</strain>
        <tissue evidence="5">Polyp</tissue>
    </source>
</reference>
<dbReference type="PANTHER" id="PTHR12202">
    <property type="entry name" value="ESF1 HOMOLOG"/>
    <property type="match status" value="1"/>
</dbReference>
<comment type="subcellular location">
    <subcellularLocation>
        <location evidence="1">Nucleus</location>
        <location evidence="1">Nucleolus</location>
    </subcellularLocation>
</comment>
<feature type="region of interest" description="Disordered" evidence="3">
    <location>
        <begin position="109"/>
        <end position="241"/>
    </location>
</feature>